<proteinExistence type="inferred from homology"/>
<protein>
    <submittedName>
        <fullName evidence="11">Cation transporter</fullName>
    </submittedName>
</protein>
<sequence>MADNPKTNPMNDEDPKSRKDRDIPDRQKVTRKVATVGVGGNIFLAAFKLFAGIFGNSTAMISDAVHSLSDVFATAIAFVGVRLAERDADSDHPYGHERFESVASLALGLILLFTGLAIGYSSLESIATGSYLDTATPSLIALIAAIVSIVAKEGMFWYTRHWARTINSSAFMADAWHHRSDALSSVGALAGIGASMLGFHAGDAIASLVICVIILKVAFDVLKESLSSLTDTACDSAFEHELGDVISNTPGVIRIDDLRTRKFGNKVYVDAEIAVDGSQTLIQAHEIAEAAHDAVESHFDNVKHIMIHENPA</sequence>
<feature type="domain" description="Cation efflux protein transmembrane" evidence="9">
    <location>
        <begin position="36"/>
        <end position="229"/>
    </location>
</feature>
<dbReference type="Proteomes" id="UP000468668">
    <property type="component" value="Unassembled WGS sequence"/>
</dbReference>
<evidence type="ECO:0000256" key="1">
    <source>
        <dbReference type="ARBA" id="ARBA00004141"/>
    </source>
</evidence>
<dbReference type="InterPro" id="IPR058533">
    <property type="entry name" value="Cation_efflux_TM"/>
</dbReference>
<name>A0A6N6NLW5_9ACTN</name>
<keyword evidence="6 8" id="KW-0472">Membrane</keyword>
<dbReference type="InterPro" id="IPR027470">
    <property type="entry name" value="Cation_efflux_CTD"/>
</dbReference>
<dbReference type="InterPro" id="IPR027469">
    <property type="entry name" value="Cation_efflux_TMD_sf"/>
</dbReference>
<dbReference type="RefSeq" id="WP_158049492.1">
    <property type="nucleotide sequence ID" value="NZ_WAJR01000010.1"/>
</dbReference>
<feature type="region of interest" description="Disordered" evidence="7">
    <location>
        <begin position="1"/>
        <end position="26"/>
    </location>
</feature>
<dbReference type="InterPro" id="IPR036837">
    <property type="entry name" value="Cation_efflux_CTD_sf"/>
</dbReference>
<feature type="domain" description="Cation efflux protein cytoplasmic" evidence="10">
    <location>
        <begin position="238"/>
        <end position="311"/>
    </location>
</feature>
<dbReference type="Gene3D" id="3.30.70.1350">
    <property type="entry name" value="Cation efflux protein, cytoplasmic domain"/>
    <property type="match status" value="1"/>
</dbReference>
<comment type="similarity">
    <text evidence="2">Belongs to the cation diffusion facilitator (CDF) transporter (TC 2.A.4) family.</text>
</comment>
<evidence type="ECO:0000313" key="11">
    <source>
        <dbReference type="EMBL" id="KAB1640657.1"/>
    </source>
</evidence>
<feature type="transmembrane region" description="Helical" evidence="8">
    <location>
        <begin position="60"/>
        <end position="81"/>
    </location>
</feature>
<dbReference type="NCBIfam" id="TIGR01297">
    <property type="entry name" value="CDF"/>
    <property type="match status" value="1"/>
</dbReference>
<evidence type="ECO:0000256" key="5">
    <source>
        <dbReference type="ARBA" id="ARBA00022989"/>
    </source>
</evidence>
<dbReference type="SUPFAM" id="SSF161111">
    <property type="entry name" value="Cation efflux protein transmembrane domain-like"/>
    <property type="match status" value="1"/>
</dbReference>
<dbReference type="GO" id="GO:0008324">
    <property type="term" value="F:monoatomic cation transmembrane transporter activity"/>
    <property type="evidence" value="ECO:0007669"/>
    <property type="project" value="InterPro"/>
</dbReference>
<evidence type="ECO:0000313" key="12">
    <source>
        <dbReference type="Proteomes" id="UP000468668"/>
    </source>
</evidence>
<organism evidence="11 12">
    <name type="scientific">Ellagibacter isourolithinifaciens</name>
    <dbReference type="NCBI Taxonomy" id="2137581"/>
    <lineage>
        <taxon>Bacteria</taxon>
        <taxon>Bacillati</taxon>
        <taxon>Actinomycetota</taxon>
        <taxon>Coriobacteriia</taxon>
        <taxon>Eggerthellales</taxon>
        <taxon>Eggerthellaceae</taxon>
        <taxon>Ellagibacter</taxon>
    </lineage>
</organism>
<comment type="caution">
    <text evidence="11">The sequence shown here is derived from an EMBL/GenBank/DDBJ whole genome shotgun (WGS) entry which is preliminary data.</text>
</comment>
<keyword evidence="5 8" id="KW-1133">Transmembrane helix</keyword>
<dbReference type="SUPFAM" id="SSF160240">
    <property type="entry name" value="Cation efflux protein cytoplasmic domain-like"/>
    <property type="match status" value="1"/>
</dbReference>
<dbReference type="PANTHER" id="PTHR43840:SF15">
    <property type="entry name" value="MITOCHONDRIAL METAL TRANSPORTER 1-RELATED"/>
    <property type="match status" value="1"/>
</dbReference>
<gene>
    <name evidence="11" type="ORF">F8C90_05680</name>
</gene>
<accession>A0A6N6NLW5</accession>
<dbReference type="PANTHER" id="PTHR43840">
    <property type="entry name" value="MITOCHONDRIAL METAL TRANSPORTER 1-RELATED"/>
    <property type="match status" value="1"/>
</dbReference>
<feature type="compositionally biased region" description="Basic and acidic residues" evidence="7">
    <location>
        <begin position="13"/>
        <end position="26"/>
    </location>
</feature>
<dbReference type="GO" id="GO:0016020">
    <property type="term" value="C:membrane"/>
    <property type="evidence" value="ECO:0007669"/>
    <property type="project" value="UniProtKB-SubCell"/>
</dbReference>
<feature type="transmembrane region" description="Helical" evidence="8">
    <location>
        <begin position="135"/>
        <end position="159"/>
    </location>
</feature>
<dbReference type="FunFam" id="1.20.1510.10:FF:000006">
    <property type="entry name" value="Divalent cation efflux transporter"/>
    <property type="match status" value="1"/>
</dbReference>
<keyword evidence="3" id="KW-0813">Transport</keyword>
<dbReference type="Gene3D" id="1.20.1510.10">
    <property type="entry name" value="Cation efflux protein transmembrane domain"/>
    <property type="match status" value="1"/>
</dbReference>
<reference evidence="11 12" key="1">
    <citation type="submission" date="2019-09" db="EMBL/GenBank/DDBJ databases">
        <title>Whole genome shotgun sequencing (WGS) of Ellagibacter isourolithinifaciens DSM 104140(T) and Adlercreutzia muris DSM 29508(T).</title>
        <authorList>
            <person name="Stoll D.A."/>
            <person name="Danylec N."/>
            <person name="Huch M."/>
        </authorList>
    </citation>
    <scope>NUCLEOTIDE SEQUENCE [LARGE SCALE GENOMIC DNA]</scope>
    <source>
        <strain evidence="11 12">DSM 104140</strain>
    </source>
</reference>
<dbReference type="OrthoDB" id="9806522at2"/>
<dbReference type="AlphaFoldDB" id="A0A6N6NLW5"/>
<evidence type="ECO:0000256" key="6">
    <source>
        <dbReference type="ARBA" id="ARBA00023136"/>
    </source>
</evidence>
<dbReference type="EMBL" id="WAJR01000010">
    <property type="protein sequence ID" value="KAB1640657.1"/>
    <property type="molecule type" value="Genomic_DNA"/>
</dbReference>
<evidence type="ECO:0000256" key="4">
    <source>
        <dbReference type="ARBA" id="ARBA00022692"/>
    </source>
</evidence>
<keyword evidence="12" id="KW-1185">Reference proteome</keyword>
<keyword evidence="4 8" id="KW-0812">Transmembrane</keyword>
<feature type="compositionally biased region" description="Polar residues" evidence="7">
    <location>
        <begin position="1"/>
        <end position="10"/>
    </location>
</feature>
<dbReference type="GeneID" id="98657895"/>
<comment type="subcellular location">
    <subcellularLocation>
        <location evidence="1">Membrane</location>
        <topology evidence="1">Multi-pass membrane protein</topology>
    </subcellularLocation>
</comment>
<feature type="transmembrane region" description="Helical" evidence="8">
    <location>
        <begin position="33"/>
        <end position="54"/>
    </location>
</feature>
<evidence type="ECO:0000256" key="2">
    <source>
        <dbReference type="ARBA" id="ARBA00008114"/>
    </source>
</evidence>
<dbReference type="Pfam" id="PF16916">
    <property type="entry name" value="ZT_dimer"/>
    <property type="match status" value="1"/>
</dbReference>
<evidence type="ECO:0000256" key="3">
    <source>
        <dbReference type="ARBA" id="ARBA00022448"/>
    </source>
</evidence>
<dbReference type="Pfam" id="PF01545">
    <property type="entry name" value="Cation_efflux"/>
    <property type="match status" value="1"/>
</dbReference>
<evidence type="ECO:0000256" key="8">
    <source>
        <dbReference type="SAM" id="Phobius"/>
    </source>
</evidence>
<feature type="transmembrane region" description="Helical" evidence="8">
    <location>
        <begin position="102"/>
        <end position="123"/>
    </location>
</feature>
<dbReference type="InterPro" id="IPR050291">
    <property type="entry name" value="CDF_Transporter"/>
</dbReference>
<evidence type="ECO:0000259" key="9">
    <source>
        <dbReference type="Pfam" id="PF01545"/>
    </source>
</evidence>
<evidence type="ECO:0000256" key="7">
    <source>
        <dbReference type="SAM" id="MobiDB-lite"/>
    </source>
</evidence>
<dbReference type="InterPro" id="IPR002524">
    <property type="entry name" value="Cation_efflux"/>
</dbReference>
<evidence type="ECO:0000259" key="10">
    <source>
        <dbReference type="Pfam" id="PF16916"/>
    </source>
</evidence>